<evidence type="ECO:0000256" key="3">
    <source>
        <dbReference type="ARBA" id="ARBA00023235"/>
    </source>
</evidence>
<evidence type="ECO:0000313" key="7">
    <source>
        <dbReference type="Proteomes" id="UP001201549"/>
    </source>
</evidence>
<reference evidence="7" key="2">
    <citation type="submission" date="2023-07" db="EMBL/GenBank/DDBJ databases">
        <title>Shewanella mangrovi sp. nov., an acetaldehyde- degrading bacterium isolated from mangrove sediment.</title>
        <authorList>
            <person name="Liu Y."/>
        </authorList>
    </citation>
    <scope>NUCLEOTIDE SEQUENCE [LARGE SCALE GENOMIC DNA]</scope>
    <source>
        <strain evidence="7">C32</strain>
    </source>
</reference>
<comment type="function">
    <text evidence="4">Responsible for synthesis of pseudouridine from uracil-13 in transfer RNAs.</text>
</comment>
<keyword evidence="3 4" id="KW-0413">Isomerase</keyword>
<dbReference type="PROSITE" id="PS01268">
    <property type="entry name" value="UPF0024"/>
    <property type="match status" value="1"/>
</dbReference>
<dbReference type="EC" id="5.4.99.27" evidence="4"/>
<dbReference type="Gene3D" id="3.30.2350.20">
    <property type="entry name" value="TruD, catalytic domain"/>
    <property type="match status" value="1"/>
</dbReference>
<dbReference type="Pfam" id="PF01142">
    <property type="entry name" value="TruD"/>
    <property type="match status" value="2"/>
</dbReference>
<gene>
    <name evidence="4" type="primary">truD</name>
    <name evidence="6" type="ORF">L9G74_02500</name>
</gene>
<protein>
    <recommendedName>
        <fullName evidence="4">tRNA pseudouridine synthase D</fullName>
        <ecNumber evidence="4">5.4.99.27</ecNumber>
    </recommendedName>
    <alternativeName>
        <fullName evidence="4">tRNA pseudouridine(13) synthase</fullName>
    </alternativeName>
    <alternativeName>
        <fullName evidence="4">tRNA pseudouridylate synthase D</fullName>
    </alternativeName>
    <alternativeName>
        <fullName evidence="4">tRNA-uridine isomerase D</fullName>
    </alternativeName>
</protein>
<dbReference type="InterPro" id="IPR042214">
    <property type="entry name" value="TruD_catalytic"/>
</dbReference>
<keyword evidence="2 4" id="KW-0819">tRNA processing</keyword>
<dbReference type="CDD" id="cd02575">
    <property type="entry name" value="PseudoU_synth_EcTruD"/>
    <property type="match status" value="1"/>
</dbReference>
<feature type="active site" description="Nucleophile" evidence="4">
    <location>
        <position position="77"/>
    </location>
</feature>
<dbReference type="InterPro" id="IPR001656">
    <property type="entry name" value="PsdUridine_synth_TruD"/>
</dbReference>
<evidence type="ECO:0000313" key="6">
    <source>
        <dbReference type="EMBL" id="MCS4555301.1"/>
    </source>
</evidence>
<dbReference type="InterPro" id="IPR020119">
    <property type="entry name" value="PsdUridine_synth_TruD_CS"/>
</dbReference>
<dbReference type="InterPro" id="IPR011760">
    <property type="entry name" value="PsdUridine_synth_TruD_insert"/>
</dbReference>
<dbReference type="Gene3D" id="3.30.2340.10">
    <property type="entry name" value="TruD, insertion domain"/>
    <property type="match status" value="1"/>
</dbReference>
<name>A0ABT2FJB1_9GAMM</name>
<dbReference type="EMBL" id="JAKOGG010000001">
    <property type="protein sequence ID" value="MCS4555301.1"/>
    <property type="molecule type" value="Genomic_DNA"/>
</dbReference>
<dbReference type="PANTHER" id="PTHR47811:SF1">
    <property type="entry name" value="TRNA PSEUDOURIDINE SYNTHASE D"/>
    <property type="match status" value="1"/>
</dbReference>
<accession>A0ABT2FJB1</accession>
<comment type="caution">
    <text evidence="6">The sequence shown here is derived from an EMBL/GenBank/DDBJ whole genome shotgun (WGS) entry which is preliminary data.</text>
</comment>
<comment type="similarity">
    <text evidence="1 4">Belongs to the pseudouridine synthase TruD family.</text>
</comment>
<organism evidence="6 7">
    <name type="scientific">Shewanella electrica</name>
    <dbReference type="NCBI Taxonomy" id="515560"/>
    <lineage>
        <taxon>Bacteria</taxon>
        <taxon>Pseudomonadati</taxon>
        <taxon>Pseudomonadota</taxon>
        <taxon>Gammaproteobacteria</taxon>
        <taxon>Alteromonadales</taxon>
        <taxon>Shewanellaceae</taxon>
        <taxon>Shewanella</taxon>
    </lineage>
</organism>
<dbReference type="InterPro" id="IPR020103">
    <property type="entry name" value="PsdUridine_synth_cat_dom_sf"/>
</dbReference>
<dbReference type="PANTHER" id="PTHR47811">
    <property type="entry name" value="TRNA PSEUDOURIDINE SYNTHASE D"/>
    <property type="match status" value="1"/>
</dbReference>
<dbReference type="Proteomes" id="UP001201549">
    <property type="component" value="Unassembled WGS sequence"/>
</dbReference>
<reference evidence="6 7" key="1">
    <citation type="submission" date="2022-02" db="EMBL/GenBank/DDBJ databases">
        <authorList>
            <person name="Zhuang L."/>
        </authorList>
    </citation>
    <scope>NUCLEOTIDE SEQUENCE [LARGE SCALE GENOMIC DNA]</scope>
    <source>
        <strain evidence="6 7">C32</strain>
    </source>
</reference>
<sequence length="357" mass="40029">MNTLTYLHGAPLTTADIRTENADFVVQEILPFTMTGEGEHHLLYIQKDGLNTVEVAERLSKFAKVHPRDVSYAGQKDKNAITEQWFCVRIPGKETPDWHNLNGERLTVLQAVRHNKKLRIGALSGNRFKLTLRNVVGMDALLERLAQVKQLGVPNYFGEQRFGNDGANIQKARDMFAGKKVKSSNQKAMFLSAMRSLVFNQVVTQRLAQHQLQPLAGDCVMLAGSRSFFTVEQWDDELLGRLTSRDIQLSAPLWGDGELPSASDAAAVELAALAGYESDLAGLEKYDLKQERRPLLLLADNFSWQQLNDDAITLDFVLPAGAFATSVLRELAQYQDMADVRRQQWLAEREQQEGDNA</sequence>
<dbReference type="PROSITE" id="PS50984">
    <property type="entry name" value="TRUD"/>
    <property type="match status" value="1"/>
</dbReference>
<proteinExistence type="inferred from homology"/>
<evidence type="ECO:0000256" key="2">
    <source>
        <dbReference type="ARBA" id="ARBA00022694"/>
    </source>
</evidence>
<dbReference type="RefSeq" id="WP_238894693.1">
    <property type="nucleotide sequence ID" value="NZ_JAKOGG010000001.1"/>
</dbReference>
<feature type="domain" description="TRUD" evidence="5">
    <location>
        <begin position="152"/>
        <end position="297"/>
    </location>
</feature>
<dbReference type="SUPFAM" id="SSF55120">
    <property type="entry name" value="Pseudouridine synthase"/>
    <property type="match status" value="1"/>
</dbReference>
<keyword evidence="7" id="KW-1185">Reference proteome</keyword>
<evidence type="ECO:0000259" key="5">
    <source>
        <dbReference type="PROSITE" id="PS50984"/>
    </source>
</evidence>
<evidence type="ECO:0000256" key="1">
    <source>
        <dbReference type="ARBA" id="ARBA00007953"/>
    </source>
</evidence>
<dbReference type="InterPro" id="IPR043165">
    <property type="entry name" value="TruD_insert_sf"/>
</dbReference>
<evidence type="ECO:0000256" key="4">
    <source>
        <dbReference type="HAMAP-Rule" id="MF_01082"/>
    </source>
</evidence>
<dbReference type="InterPro" id="IPR050170">
    <property type="entry name" value="TruD_pseudoU_synthase"/>
</dbReference>
<comment type="catalytic activity">
    <reaction evidence="4">
        <text>uridine(13) in tRNA = pseudouridine(13) in tRNA</text>
        <dbReference type="Rhea" id="RHEA:42540"/>
        <dbReference type="Rhea" id="RHEA-COMP:10105"/>
        <dbReference type="Rhea" id="RHEA-COMP:10106"/>
        <dbReference type="ChEBI" id="CHEBI:65314"/>
        <dbReference type="ChEBI" id="CHEBI:65315"/>
        <dbReference type="EC" id="5.4.99.27"/>
    </reaction>
</comment>
<dbReference type="HAMAP" id="MF_01082">
    <property type="entry name" value="TruD"/>
    <property type="match status" value="1"/>
</dbReference>